<proteinExistence type="predicted"/>
<protein>
    <submittedName>
        <fullName evidence="2">Metallopeptide complex protein</fullName>
    </submittedName>
</protein>
<keyword evidence="1" id="KW-0175">Coiled coil</keyword>
<evidence type="ECO:0000313" key="2">
    <source>
        <dbReference type="EMBL" id="DAD69274.1"/>
    </source>
</evidence>
<name>A0A8S5LH53_9CAUD</name>
<reference evidence="2" key="1">
    <citation type="journal article" date="2021" name="Proc. Natl. Acad. Sci. U.S.A.">
        <title>A Catalog of Tens of Thousands of Viruses from Human Metagenomes Reveals Hidden Associations with Chronic Diseases.</title>
        <authorList>
            <person name="Tisza M.J."/>
            <person name="Buck C.B."/>
        </authorList>
    </citation>
    <scope>NUCLEOTIDE SEQUENCE</scope>
    <source>
        <strain evidence="2">Cte0t5</strain>
    </source>
</reference>
<sequence length="49" mass="5317">MEPQTNQVDALAVIDALTLEIAALTRRAVVAEQRIVALEAEKAGNKEKK</sequence>
<dbReference type="EMBL" id="BK014717">
    <property type="protein sequence ID" value="DAD69274.1"/>
    <property type="molecule type" value="Genomic_DNA"/>
</dbReference>
<accession>A0A8S5LH53</accession>
<evidence type="ECO:0000256" key="1">
    <source>
        <dbReference type="SAM" id="Coils"/>
    </source>
</evidence>
<organism evidence="2">
    <name type="scientific">Myoviridae sp. cte0t5</name>
    <dbReference type="NCBI Taxonomy" id="2823549"/>
    <lineage>
        <taxon>Viruses</taxon>
        <taxon>Duplodnaviria</taxon>
        <taxon>Heunggongvirae</taxon>
        <taxon>Uroviricota</taxon>
        <taxon>Caudoviricetes</taxon>
    </lineage>
</organism>
<feature type="coiled-coil region" evidence="1">
    <location>
        <begin position="14"/>
        <end position="41"/>
    </location>
</feature>